<gene>
    <name evidence="3" type="ORF">KI387_036377</name>
</gene>
<organism evidence="3 4">
    <name type="scientific">Taxus chinensis</name>
    <name type="common">Chinese yew</name>
    <name type="synonym">Taxus wallichiana var. chinensis</name>
    <dbReference type="NCBI Taxonomy" id="29808"/>
    <lineage>
        <taxon>Eukaryota</taxon>
        <taxon>Viridiplantae</taxon>
        <taxon>Streptophyta</taxon>
        <taxon>Embryophyta</taxon>
        <taxon>Tracheophyta</taxon>
        <taxon>Spermatophyta</taxon>
        <taxon>Pinopsida</taxon>
        <taxon>Pinidae</taxon>
        <taxon>Conifers II</taxon>
        <taxon>Cupressales</taxon>
        <taxon>Taxaceae</taxon>
        <taxon>Taxus</taxon>
    </lineage>
</organism>
<feature type="non-terminal residue" evidence="3">
    <location>
        <position position="1"/>
    </location>
</feature>
<feature type="non-terminal residue" evidence="3">
    <location>
        <position position="94"/>
    </location>
</feature>
<evidence type="ECO:0000313" key="4">
    <source>
        <dbReference type="Proteomes" id="UP000824469"/>
    </source>
</evidence>
<dbReference type="AlphaFoldDB" id="A0AA38KSK3"/>
<keyword evidence="4" id="KW-1185">Reference proteome</keyword>
<accession>A0AA38KSK3</accession>
<evidence type="ECO:0000313" key="3">
    <source>
        <dbReference type="EMBL" id="KAH9308466.1"/>
    </source>
</evidence>
<reference evidence="3 4" key="1">
    <citation type="journal article" date="2021" name="Nat. Plants">
        <title>The Taxus genome provides insights into paclitaxel biosynthesis.</title>
        <authorList>
            <person name="Xiong X."/>
            <person name="Gou J."/>
            <person name="Liao Q."/>
            <person name="Li Y."/>
            <person name="Zhou Q."/>
            <person name="Bi G."/>
            <person name="Li C."/>
            <person name="Du R."/>
            <person name="Wang X."/>
            <person name="Sun T."/>
            <person name="Guo L."/>
            <person name="Liang H."/>
            <person name="Lu P."/>
            <person name="Wu Y."/>
            <person name="Zhang Z."/>
            <person name="Ro D.K."/>
            <person name="Shang Y."/>
            <person name="Huang S."/>
            <person name="Yan J."/>
        </authorList>
    </citation>
    <scope>NUCLEOTIDE SEQUENCE [LARGE SCALE GENOMIC DNA]</scope>
    <source>
        <strain evidence="3">Ta-2019</strain>
    </source>
</reference>
<dbReference type="Proteomes" id="UP000824469">
    <property type="component" value="Unassembled WGS sequence"/>
</dbReference>
<proteinExistence type="predicted"/>
<feature type="signal peptide" evidence="2">
    <location>
        <begin position="1"/>
        <end position="23"/>
    </location>
</feature>
<evidence type="ECO:0000256" key="1">
    <source>
        <dbReference type="SAM" id="MobiDB-lite"/>
    </source>
</evidence>
<feature type="region of interest" description="Disordered" evidence="1">
    <location>
        <begin position="42"/>
        <end position="61"/>
    </location>
</feature>
<evidence type="ECO:0000256" key="2">
    <source>
        <dbReference type="SAM" id="SignalP"/>
    </source>
</evidence>
<sequence length="94" mass="10520">TRLLYCVTFLISSSSIHVHLVFAFDLSIHVFQKNLRDAQGCKKNAGKSSEHDKKNIKNKSKKQWGCFGCVRIGANGAATVKSESIFEMGFSHTW</sequence>
<dbReference type="EMBL" id="JAHRHJ020000007">
    <property type="protein sequence ID" value="KAH9308466.1"/>
    <property type="molecule type" value="Genomic_DNA"/>
</dbReference>
<name>A0AA38KSK3_TAXCH</name>
<protein>
    <submittedName>
        <fullName evidence="3">Uncharacterized protein</fullName>
    </submittedName>
</protein>
<keyword evidence="2" id="KW-0732">Signal</keyword>
<feature type="chain" id="PRO_5041279561" evidence="2">
    <location>
        <begin position="24"/>
        <end position="94"/>
    </location>
</feature>
<comment type="caution">
    <text evidence="3">The sequence shown here is derived from an EMBL/GenBank/DDBJ whole genome shotgun (WGS) entry which is preliminary data.</text>
</comment>